<dbReference type="EMBL" id="BPWL01000008">
    <property type="protein sequence ID" value="GJJ13029.1"/>
    <property type="molecule type" value="Genomic_DNA"/>
</dbReference>
<gene>
    <name evidence="3" type="ORF">Clacol_007278</name>
</gene>
<feature type="transmembrane region" description="Helical" evidence="2">
    <location>
        <begin position="61"/>
        <end position="81"/>
    </location>
</feature>
<evidence type="ECO:0000313" key="3">
    <source>
        <dbReference type="EMBL" id="GJJ13029.1"/>
    </source>
</evidence>
<keyword evidence="4" id="KW-1185">Reference proteome</keyword>
<evidence type="ECO:0000256" key="2">
    <source>
        <dbReference type="SAM" id="Phobius"/>
    </source>
</evidence>
<feature type="transmembrane region" description="Helical" evidence="2">
    <location>
        <begin position="93"/>
        <end position="114"/>
    </location>
</feature>
<dbReference type="Proteomes" id="UP001050691">
    <property type="component" value="Unassembled WGS sequence"/>
</dbReference>
<feature type="compositionally biased region" description="Polar residues" evidence="1">
    <location>
        <begin position="319"/>
        <end position="334"/>
    </location>
</feature>
<keyword evidence="2" id="KW-0472">Membrane</keyword>
<proteinExistence type="predicted"/>
<evidence type="ECO:0000313" key="4">
    <source>
        <dbReference type="Proteomes" id="UP001050691"/>
    </source>
</evidence>
<sequence>MAPFGGGLVEDPFPAEEVDKGGDTAVEPGVAAEELDPVPGVDATEPSTTGIGVAVSTSKSVVVAVPLITATIVQLAIKSLPMTQSSVNTMSSPVMLAYVFGAVLTSTLNIYYPFAHNNHQPASENGDLSYIGDENGVTTYLFTEPQSPGVTATFIEGEHVAVIIALNNPSFLASYSCDVQVTQAVCLLVNMDPQNGGAVTGFTTDSPIDSLAMLVVGLPGETPQPTASTPPPPTSPTSSSSTSSPPPAPSNSPTNQNSSPSPTPKETTPATFSQTPQLSQLSPSSQSSQTSLSSTPSQTNDANGGSNGSNGLPAAPASGNETPSQSSTTSQKGSRPTLGFPSDNQGGDQNLLPGSGSTKTTPTMANLMFLNLVLVYLDHALVAGFILASLREALG</sequence>
<feature type="compositionally biased region" description="Low complexity" evidence="1">
    <location>
        <begin position="251"/>
        <end position="298"/>
    </location>
</feature>
<reference evidence="3" key="1">
    <citation type="submission" date="2021-10" db="EMBL/GenBank/DDBJ databases">
        <title>De novo Genome Assembly of Clathrus columnatus (Basidiomycota, Fungi) Using Illumina and Nanopore Sequence Data.</title>
        <authorList>
            <person name="Ogiso-Tanaka E."/>
            <person name="Itagaki H."/>
            <person name="Hosoya T."/>
            <person name="Hosaka K."/>
        </authorList>
    </citation>
    <scope>NUCLEOTIDE SEQUENCE</scope>
    <source>
        <strain evidence="3">MO-923</strain>
    </source>
</reference>
<organism evidence="3 4">
    <name type="scientific">Clathrus columnatus</name>
    <dbReference type="NCBI Taxonomy" id="1419009"/>
    <lineage>
        <taxon>Eukaryota</taxon>
        <taxon>Fungi</taxon>
        <taxon>Dikarya</taxon>
        <taxon>Basidiomycota</taxon>
        <taxon>Agaricomycotina</taxon>
        <taxon>Agaricomycetes</taxon>
        <taxon>Phallomycetidae</taxon>
        <taxon>Phallales</taxon>
        <taxon>Clathraceae</taxon>
        <taxon>Clathrus</taxon>
    </lineage>
</organism>
<accession>A0AAV5AK14</accession>
<evidence type="ECO:0000256" key="1">
    <source>
        <dbReference type="SAM" id="MobiDB-lite"/>
    </source>
</evidence>
<keyword evidence="2" id="KW-1133">Transmembrane helix</keyword>
<protein>
    <submittedName>
        <fullName evidence="3">Uncharacterized protein</fullName>
    </submittedName>
</protein>
<keyword evidence="2" id="KW-0812">Transmembrane</keyword>
<name>A0AAV5AK14_9AGAM</name>
<dbReference type="AlphaFoldDB" id="A0AAV5AK14"/>
<feature type="region of interest" description="Disordered" evidence="1">
    <location>
        <begin position="1"/>
        <end position="23"/>
    </location>
</feature>
<comment type="caution">
    <text evidence="3">The sequence shown here is derived from an EMBL/GenBank/DDBJ whole genome shotgun (WGS) entry which is preliminary data.</text>
</comment>
<feature type="region of interest" description="Disordered" evidence="1">
    <location>
        <begin position="218"/>
        <end position="358"/>
    </location>
</feature>
<feature type="transmembrane region" description="Helical" evidence="2">
    <location>
        <begin position="367"/>
        <end position="390"/>
    </location>
</feature>